<feature type="transmembrane region" description="Helical" evidence="12">
    <location>
        <begin position="66"/>
        <end position="87"/>
    </location>
</feature>
<dbReference type="PROSITE" id="PS01347">
    <property type="entry name" value="MRAY_1"/>
    <property type="match status" value="1"/>
</dbReference>
<feature type="transmembrane region" description="Helical" evidence="12">
    <location>
        <begin position="260"/>
        <end position="281"/>
    </location>
</feature>
<comment type="catalytic activity">
    <reaction evidence="12">
        <text>UDP-N-acetyl-alpha-D-muramoyl-L-alanyl-gamma-D-glutamyl-meso-2,6-diaminopimeloyl-D-alanyl-D-alanine + di-trans,octa-cis-undecaprenyl phosphate = di-trans,octa-cis-undecaprenyl diphospho-N-acetyl-alpha-D-muramoyl-L-alanyl-D-glutamyl-meso-2,6-diaminopimeloyl-D-alanyl-D-alanine + UMP</text>
        <dbReference type="Rhea" id="RHEA:28386"/>
        <dbReference type="ChEBI" id="CHEBI:57865"/>
        <dbReference type="ChEBI" id="CHEBI:60392"/>
        <dbReference type="ChEBI" id="CHEBI:61386"/>
        <dbReference type="ChEBI" id="CHEBI:61387"/>
        <dbReference type="EC" id="2.7.8.13"/>
    </reaction>
</comment>
<feature type="binding site" evidence="14">
    <location>
        <position position="189"/>
    </location>
    <ligand>
        <name>Mg(2+)</name>
        <dbReference type="ChEBI" id="CHEBI:18420"/>
    </ligand>
</feature>
<dbReference type="GO" id="GO:0046872">
    <property type="term" value="F:metal ion binding"/>
    <property type="evidence" value="ECO:0007669"/>
    <property type="project" value="UniProtKB-KW"/>
</dbReference>
<evidence type="ECO:0000256" key="10">
    <source>
        <dbReference type="ARBA" id="ARBA00023306"/>
    </source>
</evidence>
<dbReference type="Pfam" id="PF10555">
    <property type="entry name" value="MraY_sig1"/>
    <property type="match status" value="1"/>
</dbReference>
<keyword evidence="12 14" id="KW-0479">Metal-binding</keyword>
<feature type="transmembrane region" description="Helical" evidence="12">
    <location>
        <begin position="169"/>
        <end position="190"/>
    </location>
</feature>
<evidence type="ECO:0000256" key="7">
    <source>
        <dbReference type="ARBA" id="ARBA00022984"/>
    </source>
</evidence>
<dbReference type="PROSITE" id="PS01348">
    <property type="entry name" value="MRAY_2"/>
    <property type="match status" value="1"/>
</dbReference>
<evidence type="ECO:0000313" key="15">
    <source>
        <dbReference type="EMBL" id="QCI17620.1"/>
    </source>
</evidence>
<evidence type="ECO:0000256" key="12">
    <source>
        <dbReference type="HAMAP-Rule" id="MF_00038"/>
    </source>
</evidence>
<comment type="similarity">
    <text evidence="2 12">Belongs to the glycosyltransferase 4 family. MraY subfamily.</text>
</comment>
<evidence type="ECO:0000256" key="4">
    <source>
        <dbReference type="ARBA" id="ARBA00022679"/>
    </source>
</evidence>
<evidence type="ECO:0000256" key="1">
    <source>
        <dbReference type="ARBA" id="ARBA00004141"/>
    </source>
</evidence>
<dbReference type="UniPathway" id="UPA00219"/>
<keyword evidence="8 12" id="KW-1133">Transmembrane helix</keyword>
<dbReference type="GO" id="GO:0009252">
    <property type="term" value="P:peptidoglycan biosynthetic process"/>
    <property type="evidence" value="ECO:0007669"/>
    <property type="project" value="UniProtKB-UniRule"/>
</dbReference>
<evidence type="ECO:0000256" key="11">
    <source>
        <dbReference type="ARBA" id="ARBA00023316"/>
    </source>
</evidence>
<organism evidence="15 16">
    <name type="scientific">Buchnera aphidicola</name>
    <name type="common">Acyrthosiphon lactucae</name>
    <dbReference type="NCBI Taxonomy" id="1241832"/>
    <lineage>
        <taxon>Bacteria</taxon>
        <taxon>Pseudomonadati</taxon>
        <taxon>Pseudomonadota</taxon>
        <taxon>Gammaproteobacteria</taxon>
        <taxon>Enterobacterales</taxon>
        <taxon>Erwiniaceae</taxon>
        <taxon>Buchnera</taxon>
    </lineage>
</organism>
<dbReference type="NCBIfam" id="TIGR00445">
    <property type="entry name" value="mraY"/>
    <property type="match status" value="1"/>
</dbReference>
<reference evidence="15 16" key="1">
    <citation type="submission" date="2018-12" db="EMBL/GenBank/DDBJ databases">
        <authorList>
            <person name="Chong R.A."/>
        </authorList>
    </citation>
    <scope>NUCLEOTIDE SEQUENCE [LARGE SCALE GENOMIC DNA]</scope>
    <source>
        <strain evidence="15 16">Ala</strain>
    </source>
</reference>
<evidence type="ECO:0000256" key="6">
    <source>
        <dbReference type="ARBA" id="ARBA00022960"/>
    </source>
</evidence>
<keyword evidence="11 12" id="KW-0961">Cell wall biogenesis/degradation</keyword>
<comment type="subcellular location">
    <subcellularLocation>
        <location evidence="12">Cell membrane</location>
        <topology evidence="12">Multi-pass membrane protein</topology>
    </subcellularLocation>
    <subcellularLocation>
        <location evidence="1">Membrane</location>
        <topology evidence="1">Multi-pass membrane protein</topology>
    </subcellularLocation>
</comment>
<evidence type="ECO:0000256" key="14">
    <source>
        <dbReference type="PIRSR" id="PIRSR600715-1"/>
    </source>
</evidence>
<keyword evidence="3 12" id="KW-0132">Cell division</keyword>
<gene>
    <name evidence="12" type="primary">mraY</name>
    <name evidence="15" type="ORF">D9V61_01110</name>
</gene>
<keyword evidence="10 12" id="KW-0131">Cell cycle</keyword>
<dbReference type="PANTHER" id="PTHR22926">
    <property type="entry name" value="PHOSPHO-N-ACETYLMURAMOYL-PENTAPEPTIDE-TRANSFERASE"/>
    <property type="match status" value="1"/>
</dbReference>
<dbReference type="InterPro" id="IPR000715">
    <property type="entry name" value="Glycosyl_transferase_4"/>
</dbReference>
<dbReference type="PANTHER" id="PTHR22926:SF5">
    <property type="entry name" value="PHOSPHO-N-ACETYLMURAMOYL-PENTAPEPTIDE-TRANSFERASE HOMOLOG"/>
    <property type="match status" value="1"/>
</dbReference>
<name>A0A4D6XT37_9GAMM</name>
<dbReference type="GO" id="GO:0008963">
    <property type="term" value="F:phospho-N-acetylmuramoyl-pentapeptide-transferase activity"/>
    <property type="evidence" value="ECO:0007669"/>
    <property type="project" value="UniProtKB-UniRule"/>
</dbReference>
<keyword evidence="7 12" id="KW-0573">Peptidoglycan synthesis</keyword>
<comment type="function">
    <text evidence="12">Catalyzes the initial step of the lipid cycle reactions in the biosynthesis of the cell wall peptidoglycan: transfers peptidoglycan precursor phospho-MurNAc-pentapeptide from UDP-MurNAc-pentapeptide onto the lipid carrier undecaprenyl phosphate, yielding undecaprenyl-pyrophosphoryl-MurNAc-pentapeptide, known as lipid I.</text>
</comment>
<dbReference type="InterPro" id="IPR018480">
    <property type="entry name" value="PNAcMuramoyl-5peptid_Trfase_CS"/>
</dbReference>
<evidence type="ECO:0000256" key="5">
    <source>
        <dbReference type="ARBA" id="ARBA00022692"/>
    </source>
</evidence>
<keyword evidence="12 14" id="KW-0460">Magnesium</keyword>
<keyword evidence="12" id="KW-1003">Cell membrane</keyword>
<feature type="transmembrane region" description="Helical" evidence="12">
    <location>
        <begin position="197"/>
        <end position="216"/>
    </location>
</feature>
<dbReference type="AlphaFoldDB" id="A0A4D6XT37"/>
<dbReference type="GO" id="GO:0005886">
    <property type="term" value="C:plasma membrane"/>
    <property type="evidence" value="ECO:0007669"/>
    <property type="project" value="UniProtKB-SubCell"/>
</dbReference>
<evidence type="ECO:0000313" key="16">
    <source>
        <dbReference type="Proteomes" id="UP000298660"/>
    </source>
</evidence>
<feature type="binding site" evidence="14">
    <location>
        <position position="264"/>
    </location>
    <ligand>
        <name>Mg(2+)</name>
        <dbReference type="ChEBI" id="CHEBI:18420"/>
    </ligand>
</feature>
<comment type="pathway">
    <text evidence="12">Cell wall biogenesis; peptidoglycan biosynthesis.</text>
</comment>
<keyword evidence="6 12" id="KW-0133">Cell shape</keyword>
<dbReference type="EC" id="2.7.8.13" evidence="12 13"/>
<feature type="transmembrane region" description="Helical" evidence="12">
    <location>
        <begin position="93"/>
        <end position="111"/>
    </location>
</feature>
<reference evidence="15 16" key="2">
    <citation type="submission" date="2019-05" db="EMBL/GenBank/DDBJ databases">
        <title>Genome evolution of the obligate endosymbiont Buchnera aphidicola.</title>
        <authorList>
            <person name="Moran N.A."/>
        </authorList>
    </citation>
    <scope>NUCLEOTIDE SEQUENCE [LARGE SCALE GENOMIC DNA]</scope>
    <source>
        <strain evidence="15 16">Ala</strain>
    </source>
</reference>
<evidence type="ECO:0000256" key="3">
    <source>
        <dbReference type="ARBA" id="ARBA00022618"/>
    </source>
</evidence>
<dbReference type="EMBL" id="CP034891">
    <property type="protein sequence ID" value="QCI17620.1"/>
    <property type="molecule type" value="Genomic_DNA"/>
</dbReference>
<feature type="transmembrane region" description="Helical" evidence="12">
    <location>
        <begin position="329"/>
        <end position="354"/>
    </location>
</feature>
<keyword evidence="4 12" id="KW-0808">Transferase</keyword>
<dbReference type="Pfam" id="PF00953">
    <property type="entry name" value="Glycos_transf_4"/>
    <property type="match status" value="1"/>
</dbReference>
<feature type="transmembrane region" description="Helical" evidence="12">
    <location>
        <begin position="236"/>
        <end position="253"/>
    </location>
</feature>
<dbReference type="GO" id="GO:0051301">
    <property type="term" value="P:cell division"/>
    <property type="evidence" value="ECO:0007669"/>
    <property type="project" value="UniProtKB-KW"/>
</dbReference>
<dbReference type="OrthoDB" id="9805475at2"/>
<evidence type="ECO:0000256" key="9">
    <source>
        <dbReference type="ARBA" id="ARBA00023136"/>
    </source>
</evidence>
<dbReference type="GO" id="GO:0071555">
    <property type="term" value="P:cell wall organization"/>
    <property type="evidence" value="ECO:0007669"/>
    <property type="project" value="UniProtKB-KW"/>
</dbReference>
<evidence type="ECO:0000256" key="8">
    <source>
        <dbReference type="ARBA" id="ARBA00022989"/>
    </source>
</evidence>
<dbReference type="RefSeq" id="WP_158339409.1">
    <property type="nucleotide sequence ID" value="NZ_CP034891.1"/>
</dbReference>
<accession>A0A4D6XT37</accession>
<sequence length="357" mass="40990">MLIFFNKYLNLNLNVISYLPYRAIFSLFTSFFINLYIGPYFIYHLKKLQKYQIIRKNGPKTHYSKNNTPTMGGIFIIFSIFFSTILYCNLSNIYIWYVTSILIGYGVIGLIDDYKKIKYKNTQGLQLRYKYFWLSIFALGFICIINFYNKDIISTELIIPFYIKNSFEINYLYIFLSYFIIVGTSNAVNLTDGLDGLAIMPVIFLTCGFTLIALFSENINNSNFLHVRYVKNSGELAILCMAIIGSGLGFLWFNSYPAKVFMGDVGSLSLGGSLGTIAILLHQELLLIIMGGVFVCETISVILQIISFKIRKKRIFKMAPIHHHYEIKGILEPLIIIRFWIVSLILLLIGLISLKVC</sequence>
<protein>
    <recommendedName>
        <fullName evidence="12 13">Phospho-N-acetylmuramoyl-pentapeptide-transferase</fullName>
        <ecNumber evidence="12 13">2.7.8.13</ecNumber>
    </recommendedName>
    <alternativeName>
        <fullName evidence="12">UDP-MurNAc-pentapeptide phosphotransferase</fullName>
    </alternativeName>
</protein>
<evidence type="ECO:0000256" key="2">
    <source>
        <dbReference type="ARBA" id="ARBA00005583"/>
    </source>
</evidence>
<dbReference type="HAMAP" id="MF_00038">
    <property type="entry name" value="MraY"/>
    <property type="match status" value="1"/>
</dbReference>
<comment type="cofactor">
    <cofactor evidence="12 14">
        <name>Mg(2+)</name>
        <dbReference type="ChEBI" id="CHEBI:18420"/>
    </cofactor>
</comment>
<dbReference type="InterPro" id="IPR003524">
    <property type="entry name" value="PNAcMuramoyl-5peptid_Trfase"/>
</dbReference>
<dbReference type="Proteomes" id="UP000298660">
    <property type="component" value="Chromosome"/>
</dbReference>
<dbReference type="GO" id="GO:0008360">
    <property type="term" value="P:regulation of cell shape"/>
    <property type="evidence" value="ECO:0007669"/>
    <property type="project" value="UniProtKB-KW"/>
</dbReference>
<dbReference type="GO" id="GO:0051992">
    <property type="term" value="F:UDP-N-acetylmuramoyl-L-alanyl-D-glutamyl-meso-2,6-diaminopimelyl-D-alanyl-D-alanine:undecaprenyl-phosphate transferase activity"/>
    <property type="evidence" value="ECO:0007669"/>
    <property type="project" value="RHEA"/>
</dbReference>
<feature type="transmembrane region" description="Helical" evidence="12">
    <location>
        <begin position="131"/>
        <end position="149"/>
    </location>
</feature>
<dbReference type="CDD" id="cd06852">
    <property type="entry name" value="GT_MraY"/>
    <property type="match status" value="1"/>
</dbReference>
<feature type="transmembrane region" description="Helical" evidence="12">
    <location>
        <begin position="20"/>
        <end position="45"/>
    </location>
</feature>
<keyword evidence="9 12" id="KW-0472">Membrane</keyword>
<keyword evidence="5 12" id="KW-0812">Transmembrane</keyword>
<feature type="transmembrane region" description="Helical" evidence="12">
    <location>
        <begin position="287"/>
        <end position="308"/>
    </location>
</feature>
<evidence type="ECO:0000256" key="13">
    <source>
        <dbReference type="NCBIfam" id="TIGR00445"/>
    </source>
</evidence>
<proteinExistence type="inferred from homology"/>